<proteinExistence type="predicted"/>
<evidence type="ECO:0000313" key="2">
    <source>
        <dbReference type="Proteomes" id="UP000663891"/>
    </source>
</evidence>
<evidence type="ECO:0000313" key="1">
    <source>
        <dbReference type="EMBL" id="CAF1150817.1"/>
    </source>
</evidence>
<dbReference type="Proteomes" id="UP000663891">
    <property type="component" value="Unassembled WGS sequence"/>
</dbReference>
<comment type="caution">
    <text evidence="1">The sequence shown here is derived from an EMBL/GenBank/DDBJ whole genome shotgun (WGS) entry which is preliminary data.</text>
</comment>
<organism evidence="1 2">
    <name type="scientific">Adineta steineri</name>
    <dbReference type="NCBI Taxonomy" id="433720"/>
    <lineage>
        <taxon>Eukaryota</taxon>
        <taxon>Metazoa</taxon>
        <taxon>Spiralia</taxon>
        <taxon>Gnathifera</taxon>
        <taxon>Rotifera</taxon>
        <taxon>Eurotatoria</taxon>
        <taxon>Bdelloidea</taxon>
        <taxon>Adinetida</taxon>
        <taxon>Adinetidae</taxon>
        <taxon>Adineta</taxon>
    </lineage>
</organism>
<protein>
    <submittedName>
        <fullName evidence="1">Uncharacterized protein</fullName>
    </submittedName>
</protein>
<name>A0A814SQ72_9BILA</name>
<reference evidence="1" key="1">
    <citation type="submission" date="2021-02" db="EMBL/GenBank/DDBJ databases">
        <authorList>
            <person name="Nowell W R."/>
        </authorList>
    </citation>
    <scope>NUCLEOTIDE SEQUENCE</scope>
</reference>
<accession>A0A814SQ72</accession>
<sequence length="129" mass="14550">MFAQPIAAISPMNSWNRDYQTITYGNYGYGIYTQDVELYRNPYTGRVNVEREVDFVPIDALMCQCKCCRYLGPLFPNNRSRCACDATNQGEPFECGGSTGIHSARVCTTKIRPHYAPNAPNLCCQLTFL</sequence>
<dbReference type="AlphaFoldDB" id="A0A814SQ72"/>
<gene>
    <name evidence="1" type="ORF">VCS650_LOCUS22800</name>
</gene>
<dbReference type="EMBL" id="CAJNON010000261">
    <property type="protein sequence ID" value="CAF1150817.1"/>
    <property type="molecule type" value="Genomic_DNA"/>
</dbReference>